<reference evidence="2" key="1">
    <citation type="submission" date="2017-08" db="EMBL/GenBank/DDBJ databases">
        <authorList>
            <person name="Imhoff J.F."/>
            <person name="Rahn T."/>
            <person name="Kuenzel S."/>
            <person name="Neulinger S.C."/>
        </authorList>
    </citation>
    <scope>NUCLEOTIDE SEQUENCE</scope>
    <source>
        <strain evidence="2">DSM 11080</strain>
    </source>
</reference>
<dbReference type="RefSeq" id="WP_200344384.1">
    <property type="nucleotide sequence ID" value="NZ_NRSJ01000003.1"/>
</dbReference>
<sequence length="158" mass="18381">MIDRIRRFFDEHVLAPRPDGSVDEDHAMRCAAAALILEMTHMEEDPSERGRGPGRDLAAQLVRERFELPADEAQTLLECAEAERREATDYFQFTRLINERFAPEQKIALIESLWRVAYADDRLTTMEEYLVRKVAELLYVPHAAFINAKHRVEAERPR</sequence>
<evidence type="ECO:0000259" key="1">
    <source>
        <dbReference type="Pfam" id="PF05099"/>
    </source>
</evidence>
<organism evidence="2 3">
    <name type="scientific">Halochromatium glycolicum</name>
    <dbReference type="NCBI Taxonomy" id="85075"/>
    <lineage>
        <taxon>Bacteria</taxon>
        <taxon>Pseudomonadati</taxon>
        <taxon>Pseudomonadota</taxon>
        <taxon>Gammaproteobacteria</taxon>
        <taxon>Chromatiales</taxon>
        <taxon>Chromatiaceae</taxon>
        <taxon>Halochromatium</taxon>
    </lineage>
</organism>
<evidence type="ECO:0000313" key="2">
    <source>
        <dbReference type="EMBL" id="MBK1703421.1"/>
    </source>
</evidence>
<proteinExistence type="predicted"/>
<feature type="domain" description="Co-chaperone DjlA N-terminal" evidence="1">
    <location>
        <begin position="31"/>
        <end position="149"/>
    </location>
</feature>
<dbReference type="InterPro" id="IPR029024">
    <property type="entry name" value="TerB-like"/>
</dbReference>
<dbReference type="CDD" id="cd07313">
    <property type="entry name" value="terB_like_2"/>
    <property type="match status" value="1"/>
</dbReference>
<reference evidence="2" key="2">
    <citation type="journal article" date="2020" name="Microorganisms">
        <title>Osmotic Adaptation and Compatible Solute Biosynthesis of Phototrophic Bacteria as Revealed from Genome Analyses.</title>
        <authorList>
            <person name="Imhoff J.F."/>
            <person name="Rahn T."/>
            <person name="Kunzel S."/>
            <person name="Keller A."/>
            <person name="Neulinger S.C."/>
        </authorList>
    </citation>
    <scope>NUCLEOTIDE SEQUENCE</scope>
    <source>
        <strain evidence="2">DSM 11080</strain>
    </source>
</reference>
<dbReference type="Gene3D" id="1.10.3680.10">
    <property type="entry name" value="TerB-like"/>
    <property type="match status" value="1"/>
</dbReference>
<dbReference type="EMBL" id="NRSJ01000003">
    <property type="protein sequence ID" value="MBK1703421.1"/>
    <property type="molecule type" value="Genomic_DNA"/>
</dbReference>
<dbReference type="SUPFAM" id="SSF158682">
    <property type="entry name" value="TerB-like"/>
    <property type="match status" value="1"/>
</dbReference>
<dbReference type="AlphaFoldDB" id="A0AAJ0U1B5"/>
<name>A0AAJ0U1B5_9GAMM</name>
<dbReference type="Pfam" id="PF05099">
    <property type="entry name" value="TerB"/>
    <property type="match status" value="1"/>
</dbReference>
<dbReference type="InterPro" id="IPR007791">
    <property type="entry name" value="DjlA_N"/>
</dbReference>
<protein>
    <recommendedName>
        <fullName evidence="1">Co-chaperone DjlA N-terminal domain-containing protein</fullName>
    </recommendedName>
</protein>
<evidence type="ECO:0000313" key="3">
    <source>
        <dbReference type="Proteomes" id="UP001296776"/>
    </source>
</evidence>
<comment type="caution">
    <text evidence="2">The sequence shown here is derived from an EMBL/GenBank/DDBJ whole genome shotgun (WGS) entry which is preliminary data.</text>
</comment>
<keyword evidence="3" id="KW-1185">Reference proteome</keyword>
<dbReference type="Proteomes" id="UP001296776">
    <property type="component" value="Unassembled WGS sequence"/>
</dbReference>
<gene>
    <name evidence="2" type="ORF">CKO40_02350</name>
</gene>
<accession>A0AAJ0U1B5</accession>